<dbReference type="InterPro" id="IPR036259">
    <property type="entry name" value="MFS_trans_sf"/>
</dbReference>
<dbReference type="GO" id="GO:0005886">
    <property type="term" value="C:plasma membrane"/>
    <property type="evidence" value="ECO:0007669"/>
    <property type="project" value="TreeGrafter"/>
</dbReference>
<dbReference type="PANTHER" id="PTHR23501:SF156">
    <property type="entry name" value="TRANSPORTER, PUTATIVE-RELATED"/>
    <property type="match status" value="1"/>
</dbReference>
<feature type="transmembrane region" description="Helical" evidence="6">
    <location>
        <begin position="528"/>
        <end position="547"/>
    </location>
</feature>
<dbReference type="Proteomes" id="UP000078576">
    <property type="component" value="Unassembled WGS sequence"/>
</dbReference>
<dbReference type="InterPro" id="IPR020846">
    <property type="entry name" value="MFS_dom"/>
</dbReference>
<evidence type="ECO:0000256" key="6">
    <source>
        <dbReference type="SAM" id="Phobius"/>
    </source>
</evidence>
<feature type="transmembrane region" description="Helical" evidence="6">
    <location>
        <begin position="320"/>
        <end position="344"/>
    </location>
</feature>
<feature type="transmembrane region" description="Helical" evidence="6">
    <location>
        <begin position="248"/>
        <end position="271"/>
    </location>
</feature>
<feature type="transmembrane region" description="Helical" evidence="6">
    <location>
        <begin position="183"/>
        <end position="202"/>
    </location>
</feature>
<comment type="subcellular location">
    <subcellularLocation>
        <location evidence="1">Membrane</location>
        <topology evidence="1">Multi-pass membrane protein</topology>
    </subcellularLocation>
</comment>
<organism evidence="8 9">
    <name type="scientific">Cytospora mali</name>
    <name type="common">Apple Valsa canker fungus</name>
    <name type="synonym">Valsa mali</name>
    <dbReference type="NCBI Taxonomy" id="578113"/>
    <lineage>
        <taxon>Eukaryota</taxon>
        <taxon>Fungi</taxon>
        <taxon>Dikarya</taxon>
        <taxon>Ascomycota</taxon>
        <taxon>Pezizomycotina</taxon>
        <taxon>Sordariomycetes</taxon>
        <taxon>Sordariomycetidae</taxon>
        <taxon>Diaporthales</taxon>
        <taxon>Cytosporaceae</taxon>
        <taxon>Cytospora</taxon>
    </lineage>
</organism>
<feature type="transmembrane region" description="Helical" evidence="6">
    <location>
        <begin position="446"/>
        <end position="475"/>
    </location>
</feature>
<keyword evidence="2 6" id="KW-0812">Transmembrane</keyword>
<dbReference type="InterPro" id="IPR011701">
    <property type="entry name" value="MFS"/>
</dbReference>
<feature type="transmembrane region" description="Helical" evidence="6">
    <location>
        <begin position="356"/>
        <end position="375"/>
    </location>
</feature>
<dbReference type="Gene3D" id="1.20.1720.10">
    <property type="entry name" value="Multidrug resistance protein D"/>
    <property type="match status" value="1"/>
</dbReference>
<evidence type="ECO:0000259" key="7">
    <source>
        <dbReference type="PROSITE" id="PS50850"/>
    </source>
</evidence>
<evidence type="ECO:0000256" key="1">
    <source>
        <dbReference type="ARBA" id="ARBA00004141"/>
    </source>
</evidence>
<feature type="transmembrane region" description="Helical" evidence="6">
    <location>
        <begin position="214"/>
        <end position="236"/>
    </location>
</feature>
<feature type="region of interest" description="Disordered" evidence="5">
    <location>
        <begin position="1"/>
        <end position="48"/>
    </location>
</feature>
<accession>A0A194VD22</accession>
<feature type="transmembrane region" description="Helical" evidence="6">
    <location>
        <begin position="283"/>
        <end position="300"/>
    </location>
</feature>
<evidence type="ECO:0000256" key="2">
    <source>
        <dbReference type="ARBA" id="ARBA00022692"/>
    </source>
</evidence>
<reference evidence="9" key="1">
    <citation type="submission" date="2014-12" db="EMBL/GenBank/DDBJ databases">
        <title>Genome Sequence of Valsa Canker Pathogens Uncovers a Specific Adaption of Colonization on Woody Bark.</title>
        <authorList>
            <person name="Yin Z."/>
            <person name="Liu H."/>
            <person name="Gao X."/>
            <person name="Li Z."/>
            <person name="Song N."/>
            <person name="Ke X."/>
            <person name="Dai Q."/>
            <person name="Wu Y."/>
            <person name="Sun Y."/>
            <person name="Xu J.-R."/>
            <person name="Kang Z.K."/>
            <person name="Wang L."/>
            <person name="Huang L."/>
        </authorList>
    </citation>
    <scope>NUCLEOTIDE SEQUENCE [LARGE SCALE GENOMIC DNA]</scope>
    <source>
        <strain evidence="9">SXYL134</strain>
    </source>
</reference>
<dbReference type="PROSITE" id="PS50850">
    <property type="entry name" value="MFS"/>
    <property type="match status" value="1"/>
</dbReference>
<name>A0A194VD22_CYTMA</name>
<feature type="transmembrane region" description="Helical" evidence="6">
    <location>
        <begin position="127"/>
        <end position="145"/>
    </location>
</feature>
<dbReference type="AlphaFoldDB" id="A0A194VD22"/>
<feature type="transmembrane region" description="Helical" evidence="6">
    <location>
        <begin position="387"/>
        <end position="404"/>
    </location>
</feature>
<evidence type="ECO:0000313" key="9">
    <source>
        <dbReference type="Proteomes" id="UP000078576"/>
    </source>
</evidence>
<evidence type="ECO:0000313" key="8">
    <source>
        <dbReference type="EMBL" id="KUI61887.1"/>
    </source>
</evidence>
<feature type="compositionally biased region" description="Polar residues" evidence="5">
    <location>
        <begin position="16"/>
        <end position="26"/>
    </location>
</feature>
<keyword evidence="4 6" id="KW-0472">Membrane</keyword>
<dbReference type="PRINTS" id="PR01036">
    <property type="entry name" value="TCRTETB"/>
</dbReference>
<dbReference type="PANTHER" id="PTHR23501">
    <property type="entry name" value="MAJOR FACILITATOR SUPERFAMILY"/>
    <property type="match status" value="1"/>
</dbReference>
<keyword evidence="9" id="KW-1185">Reference proteome</keyword>
<protein>
    <recommendedName>
        <fullName evidence="7">Major facilitator superfamily (MFS) profile domain-containing protein</fullName>
    </recommendedName>
</protein>
<evidence type="ECO:0000256" key="5">
    <source>
        <dbReference type="SAM" id="MobiDB-lite"/>
    </source>
</evidence>
<feature type="transmembrane region" description="Helical" evidence="6">
    <location>
        <begin position="57"/>
        <end position="85"/>
    </location>
</feature>
<dbReference type="GO" id="GO:0022857">
    <property type="term" value="F:transmembrane transporter activity"/>
    <property type="evidence" value="ECO:0007669"/>
    <property type="project" value="InterPro"/>
</dbReference>
<evidence type="ECO:0000256" key="3">
    <source>
        <dbReference type="ARBA" id="ARBA00022989"/>
    </source>
</evidence>
<dbReference type="Pfam" id="PF07690">
    <property type="entry name" value="MFS_1"/>
    <property type="match status" value="1"/>
</dbReference>
<proteinExistence type="predicted"/>
<feature type="domain" description="Major facilitator superfamily (MFS) profile" evidence="7">
    <location>
        <begin position="60"/>
        <end position="552"/>
    </location>
</feature>
<dbReference type="SUPFAM" id="SSF103473">
    <property type="entry name" value="MFS general substrate transporter"/>
    <property type="match status" value="1"/>
</dbReference>
<dbReference type="EMBL" id="KN714790">
    <property type="protein sequence ID" value="KUI61887.1"/>
    <property type="molecule type" value="Genomic_DNA"/>
</dbReference>
<dbReference type="OrthoDB" id="4139357at2759"/>
<feature type="transmembrane region" description="Helical" evidence="6">
    <location>
        <begin position="97"/>
        <end position="115"/>
    </location>
</feature>
<gene>
    <name evidence="8" type="ORF">VP1G_09042</name>
</gene>
<sequence>MGASKQPPESHYGDLMSTSVETSMETAESPAEKASMLNGEAEETGEATGKRKKPLSFYLAFTCLLIMVLLGAMDSTIMAVSIPTITQELGGTTFEAFWANLAFMLAMVVTLPIYASASDVLGRMIPLYTSYALFFIGSIVFATANTMTVVIIGRLIQGLGAGGMDVLNEIIVIDITTLKERPVYIGMLAVPMALGSIAGPIIGSAFTEYVSWRWIGWINLPLLSLDVLLAALFLRLKPLDEPLRSRFARLDWFGSVMFAIGATAFALPLSWADNIYPWQSWRTIVPLIIGVLVLITLGFYEAKPEAPLFPHRIFKSRTSVMTLITGTMHGLLIYPATTYVPLFFQAVKLQTPLHSAVSLLPSCCGVIGFALLSGVAVEVSRRYQWQFWVSWVTITVGIGLWSIWDRNTSVAETAGFQIIAGIGLGALWTVPSLSMQAGAATVQDQALSVGILVGSRLLGGLIGLAIGSTVFASVFQKSIAPLEPLPDAAAVLSQASQAVGFIPYLRDLDVSSEILDGIVKAYRETFQVIWYVMAAFGCVGFVASLFIKERSIESEETVAMLPSGVVSYTKLIQEMWRMTAITSGGKDSVATGCHRGQNVVVKESFWNQGQALIHFVKVLIEAYKNFIAATSTFRSMVTSVNDKNWVACFGYLIIVLIFHLDTARRAPPDDYKAIVLDTFRALRNASAMRGQISPYLHSHVVGHKKALGGQLRHADAMAQAAPGPAVVEALISMDGMIQSIMLKKAQAHGLELSSIDPWWCTGLGGPSPLWSSRELDSTLQAAMVLKTWTIRIAGRPRIWSDIMFWPSCVSDEFISQIAARDPAALVVIVHWFAIIDRAARRWYMDGWALRAAAVAMNAIEPEWVGLLTWPRRQFGS</sequence>
<feature type="transmembrane region" description="Helical" evidence="6">
    <location>
        <begin position="416"/>
        <end position="434"/>
    </location>
</feature>
<evidence type="ECO:0000256" key="4">
    <source>
        <dbReference type="ARBA" id="ARBA00023136"/>
    </source>
</evidence>
<keyword evidence="3 6" id="KW-1133">Transmembrane helix</keyword>